<evidence type="ECO:0000313" key="2">
    <source>
        <dbReference type="EMBL" id="CAB0006034.1"/>
    </source>
</evidence>
<organism evidence="2 3">
    <name type="scientific">Nesidiocoris tenuis</name>
    <dbReference type="NCBI Taxonomy" id="355587"/>
    <lineage>
        <taxon>Eukaryota</taxon>
        <taxon>Metazoa</taxon>
        <taxon>Ecdysozoa</taxon>
        <taxon>Arthropoda</taxon>
        <taxon>Hexapoda</taxon>
        <taxon>Insecta</taxon>
        <taxon>Pterygota</taxon>
        <taxon>Neoptera</taxon>
        <taxon>Paraneoptera</taxon>
        <taxon>Hemiptera</taxon>
        <taxon>Heteroptera</taxon>
        <taxon>Panheteroptera</taxon>
        <taxon>Cimicomorpha</taxon>
        <taxon>Miridae</taxon>
        <taxon>Dicyphina</taxon>
        <taxon>Nesidiocoris</taxon>
    </lineage>
</organism>
<dbReference type="AlphaFoldDB" id="A0A6H5GPP5"/>
<keyword evidence="3" id="KW-1185">Reference proteome</keyword>
<accession>A0A6H5GPP5</accession>
<feature type="compositionally biased region" description="Gly residues" evidence="1">
    <location>
        <begin position="51"/>
        <end position="61"/>
    </location>
</feature>
<feature type="compositionally biased region" description="Low complexity" evidence="1">
    <location>
        <begin position="22"/>
        <end position="39"/>
    </location>
</feature>
<evidence type="ECO:0000256" key="1">
    <source>
        <dbReference type="SAM" id="MobiDB-lite"/>
    </source>
</evidence>
<protein>
    <submittedName>
        <fullName evidence="2">Uncharacterized protein</fullName>
    </submittedName>
</protein>
<sequence length="197" mass="20948">MRFTDPPPYYVSRGGVGAAAAGAAEGRAAPTAGEAGYRSARGRGRGAAVAVGGGRSRGPGPGARRLGLRGGSSSSSVRSVHFRPHLRMDSTEKSAPAKGQCFLIALSSERSRPGSACSFESRPSCRRTAREGPAPCPAAAAGRLRSRDSSWPDLTHWHLPGRLAECRPDRQRSPQFRPPRVPRNISLAFPRFSAEFR</sequence>
<reference evidence="2 3" key="1">
    <citation type="submission" date="2020-02" db="EMBL/GenBank/DDBJ databases">
        <authorList>
            <person name="Ferguson B K."/>
        </authorList>
    </citation>
    <scope>NUCLEOTIDE SEQUENCE [LARGE SCALE GENOMIC DNA]</scope>
</reference>
<evidence type="ECO:0000313" key="3">
    <source>
        <dbReference type="Proteomes" id="UP000479000"/>
    </source>
</evidence>
<gene>
    <name evidence="2" type="ORF">NTEN_LOCUS11511</name>
</gene>
<feature type="region of interest" description="Disordered" evidence="1">
    <location>
        <begin position="22"/>
        <end position="94"/>
    </location>
</feature>
<proteinExistence type="predicted"/>
<dbReference type="Proteomes" id="UP000479000">
    <property type="component" value="Unassembled WGS sequence"/>
</dbReference>
<dbReference type="EMBL" id="CADCXU010017128">
    <property type="protein sequence ID" value="CAB0006034.1"/>
    <property type="molecule type" value="Genomic_DNA"/>
</dbReference>
<name>A0A6H5GPP5_9HEMI</name>
<feature type="region of interest" description="Disordered" evidence="1">
    <location>
        <begin position="112"/>
        <end position="151"/>
    </location>
</feature>
<feature type="non-terminal residue" evidence="2">
    <location>
        <position position="197"/>
    </location>
</feature>